<organism evidence="2 3">
    <name type="scientific">Leptidea sinapis</name>
    <dbReference type="NCBI Taxonomy" id="189913"/>
    <lineage>
        <taxon>Eukaryota</taxon>
        <taxon>Metazoa</taxon>
        <taxon>Ecdysozoa</taxon>
        <taxon>Arthropoda</taxon>
        <taxon>Hexapoda</taxon>
        <taxon>Insecta</taxon>
        <taxon>Pterygota</taxon>
        <taxon>Neoptera</taxon>
        <taxon>Endopterygota</taxon>
        <taxon>Lepidoptera</taxon>
        <taxon>Glossata</taxon>
        <taxon>Ditrysia</taxon>
        <taxon>Papilionoidea</taxon>
        <taxon>Pieridae</taxon>
        <taxon>Dismorphiinae</taxon>
        <taxon>Leptidea</taxon>
    </lineage>
</organism>
<reference evidence="2 3" key="1">
    <citation type="submission" date="2017-07" db="EMBL/GenBank/DDBJ databases">
        <authorList>
            <person name="Talla V."/>
            <person name="Backstrom N."/>
        </authorList>
    </citation>
    <scope>NUCLEOTIDE SEQUENCE [LARGE SCALE GENOMIC DNA]</scope>
</reference>
<evidence type="ECO:0008006" key="4">
    <source>
        <dbReference type="Google" id="ProtNLM"/>
    </source>
</evidence>
<evidence type="ECO:0000313" key="3">
    <source>
        <dbReference type="Proteomes" id="UP000324832"/>
    </source>
</evidence>
<dbReference type="Proteomes" id="UP000324832">
    <property type="component" value="Unassembled WGS sequence"/>
</dbReference>
<dbReference type="EMBL" id="FZQP02003001">
    <property type="protein sequence ID" value="VVC97031.1"/>
    <property type="molecule type" value="Genomic_DNA"/>
</dbReference>
<evidence type="ECO:0000313" key="2">
    <source>
        <dbReference type="EMBL" id="VVC97031.1"/>
    </source>
</evidence>
<feature type="chain" id="PRO_5022988383" description="Secreted protein" evidence="1">
    <location>
        <begin position="17"/>
        <end position="124"/>
    </location>
</feature>
<keyword evidence="3" id="KW-1185">Reference proteome</keyword>
<evidence type="ECO:0000256" key="1">
    <source>
        <dbReference type="SAM" id="SignalP"/>
    </source>
</evidence>
<proteinExistence type="predicted"/>
<accession>A0A5E4QI99</accession>
<protein>
    <recommendedName>
        <fullName evidence="4">Secreted protein</fullName>
    </recommendedName>
</protein>
<sequence length="124" mass="13460">MLLVLVAGSRVSAVLPDEARVCPRSACDLHVYEVPPPTAPCHGHDDSLGYEFPFTLRVVTRDGEWCARCDWPALCRGCVLPCGDDQATDSGGDGDLLVSTHHSHASHICQARMRTTTIYLLLVS</sequence>
<keyword evidence="1" id="KW-0732">Signal</keyword>
<feature type="signal peptide" evidence="1">
    <location>
        <begin position="1"/>
        <end position="16"/>
    </location>
</feature>
<name>A0A5E4QI99_9NEOP</name>
<gene>
    <name evidence="2" type="ORF">LSINAPIS_LOCUS8406</name>
</gene>
<dbReference type="AlphaFoldDB" id="A0A5E4QI99"/>